<gene>
    <name evidence="1" type="ORF">ALEPTO_LOCUS13043</name>
</gene>
<sequence length="83" mass="9250">LNNSADKVPEIRVFNEEGEIITHDPTAPSNNQPVSSTIKEKLLRNLDKICLDPTGELTNAEILKHNEADYYLSKGVYGSYTSE</sequence>
<dbReference type="EMBL" id="CAJVPS010036540">
    <property type="protein sequence ID" value="CAG8743463.1"/>
    <property type="molecule type" value="Genomic_DNA"/>
</dbReference>
<protein>
    <submittedName>
        <fullName evidence="1">13345_t:CDS:1</fullName>
    </submittedName>
</protein>
<evidence type="ECO:0000313" key="2">
    <source>
        <dbReference type="Proteomes" id="UP000789508"/>
    </source>
</evidence>
<feature type="non-terminal residue" evidence="1">
    <location>
        <position position="1"/>
    </location>
</feature>
<comment type="caution">
    <text evidence="1">The sequence shown here is derived from an EMBL/GenBank/DDBJ whole genome shotgun (WGS) entry which is preliminary data.</text>
</comment>
<accession>A0A9N9NJF0</accession>
<evidence type="ECO:0000313" key="1">
    <source>
        <dbReference type="EMBL" id="CAG8743463.1"/>
    </source>
</evidence>
<proteinExistence type="predicted"/>
<dbReference type="Proteomes" id="UP000789508">
    <property type="component" value="Unassembled WGS sequence"/>
</dbReference>
<dbReference type="AlphaFoldDB" id="A0A9N9NJF0"/>
<name>A0A9N9NJF0_9GLOM</name>
<dbReference type="OrthoDB" id="10492097at2759"/>
<organism evidence="1 2">
    <name type="scientific">Ambispora leptoticha</name>
    <dbReference type="NCBI Taxonomy" id="144679"/>
    <lineage>
        <taxon>Eukaryota</taxon>
        <taxon>Fungi</taxon>
        <taxon>Fungi incertae sedis</taxon>
        <taxon>Mucoromycota</taxon>
        <taxon>Glomeromycotina</taxon>
        <taxon>Glomeromycetes</taxon>
        <taxon>Archaeosporales</taxon>
        <taxon>Ambisporaceae</taxon>
        <taxon>Ambispora</taxon>
    </lineage>
</organism>
<reference evidence="1" key="1">
    <citation type="submission" date="2021-06" db="EMBL/GenBank/DDBJ databases">
        <authorList>
            <person name="Kallberg Y."/>
            <person name="Tangrot J."/>
            <person name="Rosling A."/>
        </authorList>
    </citation>
    <scope>NUCLEOTIDE SEQUENCE</scope>
    <source>
        <strain evidence="1">FL130A</strain>
    </source>
</reference>
<keyword evidence="2" id="KW-1185">Reference proteome</keyword>